<reference evidence="19 20" key="1">
    <citation type="submission" date="2018-09" db="EMBL/GenBank/DDBJ databases">
        <title>Genome sequencing of strain 6GH32-13.</title>
        <authorList>
            <person name="Weon H.-Y."/>
            <person name="Heo J."/>
            <person name="Kwon S.-W."/>
        </authorList>
    </citation>
    <scope>NUCLEOTIDE SEQUENCE [LARGE SCALE GENOMIC DNA]</scope>
    <source>
        <strain evidence="19 20">5GH32-13</strain>
    </source>
</reference>
<dbReference type="Pfam" id="PF00672">
    <property type="entry name" value="HAMP"/>
    <property type="match status" value="1"/>
</dbReference>
<dbReference type="CDD" id="cd06225">
    <property type="entry name" value="HAMP"/>
    <property type="match status" value="1"/>
</dbReference>
<dbReference type="Proteomes" id="UP000263900">
    <property type="component" value="Chromosome"/>
</dbReference>
<dbReference type="Gene3D" id="3.30.565.10">
    <property type="entry name" value="Histidine kinase-like ATPase, C-terminal domain"/>
    <property type="match status" value="1"/>
</dbReference>
<dbReference type="EMBL" id="CP032157">
    <property type="protein sequence ID" value="AXY77211.1"/>
    <property type="molecule type" value="Genomic_DNA"/>
</dbReference>
<name>A0A3B7N533_9BACT</name>
<dbReference type="InterPro" id="IPR035965">
    <property type="entry name" value="PAS-like_dom_sf"/>
</dbReference>
<dbReference type="PRINTS" id="PR00344">
    <property type="entry name" value="BCTRLSENSOR"/>
</dbReference>
<evidence type="ECO:0000256" key="3">
    <source>
        <dbReference type="ARBA" id="ARBA00004236"/>
    </source>
</evidence>
<dbReference type="Pfam" id="PF00512">
    <property type="entry name" value="HisKA"/>
    <property type="match status" value="1"/>
</dbReference>
<keyword evidence="20" id="KW-1185">Reference proteome</keyword>
<dbReference type="InterPro" id="IPR036890">
    <property type="entry name" value="HATPase_C_sf"/>
</dbReference>
<keyword evidence="13" id="KW-0902">Two-component regulatory system</keyword>
<comment type="subcellular location">
    <subcellularLocation>
        <location evidence="3">Cell membrane</location>
    </subcellularLocation>
    <subcellularLocation>
        <location evidence="2">Membrane</location>
        <topology evidence="2">Multi-pass membrane protein</topology>
    </subcellularLocation>
</comment>
<keyword evidence="5" id="KW-1003">Cell membrane</keyword>
<dbReference type="Pfam" id="PF00989">
    <property type="entry name" value="PAS"/>
    <property type="match status" value="1"/>
</dbReference>
<proteinExistence type="predicted"/>
<comment type="catalytic activity">
    <reaction evidence="1">
        <text>ATP + protein L-histidine = ADP + protein N-phospho-L-histidine.</text>
        <dbReference type="EC" id="2.7.13.3"/>
    </reaction>
</comment>
<dbReference type="GO" id="GO:0030295">
    <property type="term" value="F:protein kinase activator activity"/>
    <property type="evidence" value="ECO:0007669"/>
    <property type="project" value="TreeGrafter"/>
</dbReference>
<dbReference type="SUPFAM" id="SSF47384">
    <property type="entry name" value="Homodimeric domain of signal transducing histidine kinase"/>
    <property type="match status" value="1"/>
</dbReference>
<evidence type="ECO:0000256" key="4">
    <source>
        <dbReference type="ARBA" id="ARBA00012438"/>
    </source>
</evidence>
<dbReference type="Pfam" id="PF02518">
    <property type="entry name" value="HATPase_c"/>
    <property type="match status" value="1"/>
</dbReference>
<dbReference type="PROSITE" id="PS50885">
    <property type="entry name" value="HAMP"/>
    <property type="match status" value="1"/>
</dbReference>
<accession>A0A3B7N533</accession>
<evidence type="ECO:0000256" key="12">
    <source>
        <dbReference type="ARBA" id="ARBA00022989"/>
    </source>
</evidence>
<evidence type="ECO:0000256" key="15">
    <source>
        <dbReference type="SAM" id="Phobius"/>
    </source>
</evidence>
<evidence type="ECO:0000256" key="9">
    <source>
        <dbReference type="ARBA" id="ARBA00022741"/>
    </source>
</evidence>
<evidence type="ECO:0000256" key="11">
    <source>
        <dbReference type="ARBA" id="ARBA00022840"/>
    </source>
</evidence>
<dbReference type="SMART" id="SM00388">
    <property type="entry name" value="HisKA"/>
    <property type="match status" value="1"/>
</dbReference>
<dbReference type="PANTHER" id="PTHR42878:SF7">
    <property type="entry name" value="SENSOR HISTIDINE KINASE GLRK"/>
    <property type="match status" value="1"/>
</dbReference>
<dbReference type="InterPro" id="IPR013767">
    <property type="entry name" value="PAS_fold"/>
</dbReference>
<keyword evidence="14 15" id="KW-0472">Membrane</keyword>
<dbReference type="CDD" id="cd00082">
    <property type="entry name" value="HisKA"/>
    <property type="match status" value="1"/>
</dbReference>
<keyword evidence="12 15" id="KW-1133">Transmembrane helix</keyword>
<evidence type="ECO:0000256" key="14">
    <source>
        <dbReference type="ARBA" id="ARBA00023136"/>
    </source>
</evidence>
<dbReference type="SMART" id="SM00304">
    <property type="entry name" value="HAMP"/>
    <property type="match status" value="1"/>
</dbReference>
<dbReference type="AlphaFoldDB" id="A0A3B7N533"/>
<evidence type="ECO:0000259" key="17">
    <source>
        <dbReference type="PROSITE" id="PS50112"/>
    </source>
</evidence>
<dbReference type="InterPro" id="IPR000014">
    <property type="entry name" value="PAS"/>
</dbReference>
<evidence type="ECO:0000256" key="10">
    <source>
        <dbReference type="ARBA" id="ARBA00022777"/>
    </source>
</evidence>
<dbReference type="InterPro" id="IPR036097">
    <property type="entry name" value="HisK_dim/P_sf"/>
</dbReference>
<dbReference type="GO" id="GO:0000155">
    <property type="term" value="F:phosphorelay sensor kinase activity"/>
    <property type="evidence" value="ECO:0007669"/>
    <property type="project" value="InterPro"/>
</dbReference>
<keyword evidence="9" id="KW-0547">Nucleotide-binding</keyword>
<evidence type="ECO:0000313" key="20">
    <source>
        <dbReference type="Proteomes" id="UP000263900"/>
    </source>
</evidence>
<dbReference type="Gene3D" id="3.30.450.20">
    <property type="entry name" value="PAS domain"/>
    <property type="match status" value="1"/>
</dbReference>
<dbReference type="SUPFAM" id="SSF158472">
    <property type="entry name" value="HAMP domain-like"/>
    <property type="match status" value="1"/>
</dbReference>
<evidence type="ECO:0000256" key="6">
    <source>
        <dbReference type="ARBA" id="ARBA00022553"/>
    </source>
</evidence>
<evidence type="ECO:0000313" key="19">
    <source>
        <dbReference type="EMBL" id="AXY77211.1"/>
    </source>
</evidence>
<dbReference type="InterPro" id="IPR005467">
    <property type="entry name" value="His_kinase_dom"/>
</dbReference>
<dbReference type="GO" id="GO:0006355">
    <property type="term" value="P:regulation of DNA-templated transcription"/>
    <property type="evidence" value="ECO:0007669"/>
    <property type="project" value="InterPro"/>
</dbReference>
<keyword evidence="7" id="KW-0808">Transferase</keyword>
<dbReference type="NCBIfam" id="TIGR00229">
    <property type="entry name" value="sensory_box"/>
    <property type="match status" value="1"/>
</dbReference>
<keyword evidence="11" id="KW-0067">ATP-binding</keyword>
<dbReference type="GO" id="GO:0005524">
    <property type="term" value="F:ATP binding"/>
    <property type="evidence" value="ECO:0007669"/>
    <property type="project" value="UniProtKB-KW"/>
</dbReference>
<dbReference type="EC" id="2.7.13.3" evidence="4"/>
<organism evidence="19 20">
    <name type="scientific">Paraflavitalea soli</name>
    <dbReference type="NCBI Taxonomy" id="2315862"/>
    <lineage>
        <taxon>Bacteria</taxon>
        <taxon>Pseudomonadati</taxon>
        <taxon>Bacteroidota</taxon>
        <taxon>Chitinophagia</taxon>
        <taxon>Chitinophagales</taxon>
        <taxon>Chitinophagaceae</taxon>
        <taxon>Paraflavitalea</taxon>
    </lineage>
</organism>
<dbReference type="PROSITE" id="PS50109">
    <property type="entry name" value="HIS_KIN"/>
    <property type="match status" value="1"/>
</dbReference>
<keyword evidence="10" id="KW-0418">Kinase</keyword>
<feature type="domain" description="PAS" evidence="17">
    <location>
        <begin position="229"/>
        <end position="274"/>
    </location>
</feature>
<keyword evidence="8 15" id="KW-0812">Transmembrane</keyword>
<dbReference type="InterPro" id="IPR003661">
    <property type="entry name" value="HisK_dim/P_dom"/>
</dbReference>
<protein>
    <recommendedName>
        <fullName evidence="4">histidine kinase</fullName>
        <ecNumber evidence="4">2.7.13.3</ecNumber>
    </recommendedName>
</protein>
<dbReference type="SUPFAM" id="SSF55874">
    <property type="entry name" value="ATPase domain of HSP90 chaperone/DNA topoisomerase II/histidine kinase"/>
    <property type="match status" value="1"/>
</dbReference>
<feature type="domain" description="Histidine kinase" evidence="16">
    <location>
        <begin position="349"/>
        <end position="566"/>
    </location>
</feature>
<evidence type="ECO:0000256" key="8">
    <source>
        <dbReference type="ARBA" id="ARBA00022692"/>
    </source>
</evidence>
<gene>
    <name evidence="19" type="ORF">D3H65_25920</name>
</gene>
<dbReference type="GO" id="GO:0007234">
    <property type="term" value="P:osmosensory signaling via phosphorelay pathway"/>
    <property type="evidence" value="ECO:0007669"/>
    <property type="project" value="TreeGrafter"/>
</dbReference>
<dbReference type="RefSeq" id="WP_119053087.1">
    <property type="nucleotide sequence ID" value="NZ_CP032157.1"/>
</dbReference>
<feature type="transmembrane region" description="Helical" evidence="15">
    <location>
        <begin position="146"/>
        <end position="166"/>
    </location>
</feature>
<dbReference type="InterPro" id="IPR050351">
    <property type="entry name" value="BphY/WalK/GraS-like"/>
</dbReference>
<dbReference type="GO" id="GO:0005886">
    <property type="term" value="C:plasma membrane"/>
    <property type="evidence" value="ECO:0007669"/>
    <property type="project" value="UniProtKB-SubCell"/>
</dbReference>
<dbReference type="FunFam" id="3.30.565.10:FF:000023">
    <property type="entry name" value="PAS domain-containing sensor histidine kinase"/>
    <property type="match status" value="1"/>
</dbReference>
<feature type="transmembrane region" description="Helical" evidence="15">
    <location>
        <begin position="12"/>
        <end position="31"/>
    </location>
</feature>
<dbReference type="GO" id="GO:0000156">
    <property type="term" value="F:phosphorelay response regulator activity"/>
    <property type="evidence" value="ECO:0007669"/>
    <property type="project" value="TreeGrafter"/>
</dbReference>
<sequence length="569" mass="63925">MSVRLKTKLSLGLGFLFLVILTFGILSLYYINRLSGDANRILKNNYESLVYSNNMLKALEDIPTDSTAITIFDANLKNQEVNVTETGERELTETLRKNFKELLINRADSSNYAQLRESIRMINDLNQEAILKKNAIASATAASAQLWLTIIFTSLILIVLTFIYNFPGVIAEPVAKLAEGIREIANKNYGKRIYLKQEDEFGELAHAFNSMAGKLDEYENSNLAQLTFEKKRIETIINQMRDGIIGLDEKRHVLFLNAVAEKLLGLKEADIIGKYAPDLALKNDLMRTLLLQDPAKKELKIYADSKESYFNKDVLDVMNNGEVAGQVIVLRNITLFHELNEAKTNFIATVSHELKTPISSIKMSARLLTDNRVGALNTEQQELTKSITEDADRLLNITSELLNMSQVETGNIQLKLQPASPAAIVEQAIQAVQFQAQQKNIVLRTNLPLDLPQVQADLEKTSWVMINFLTNAIRYSPDTSFIDIAAYPKDSKVFFTVTDYGKGIDEKYLPRIFDRYFKVPGTHERNGTGLGLAISKEFIEAQGGTIWVKSRIGEGSLFGFDLNTAHHDL</sequence>
<feature type="domain" description="HAMP" evidence="18">
    <location>
        <begin position="168"/>
        <end position="220"/>
    </location>
</feature>
<dbReference type="PANTHER" id="PTHR42878">
    <property type="entry name" value="TWO-COMPONENT HISTIDINE KINASE"/>
    <property type="match status" value="1"/>
</dbReference>
<dbReference type="OrthoDB" id="9813151at2"/>
<evidence type="ECO:0000259" key="16">
    <source>
        <dbReference type="PROSITE" id="PS50109"/>
    </source>
</evidence>
<evidence type="ECO:0000256" key="7">
    <source>
        <dbReference type="ARBA" id="ARBA00022679"/>
    </source>
</evidence>
<evidence type="ECO:0000256" key="13">
    <source>
        <dbReference type="ARBA" id="ARBA00023012"/>
    </source>
</evidence>
<evidence type="ECO:0000259" key="18">
    <source>
        <dbReference type="PROSITE" id="PS50885"/>
    </source>
</evidence>
<dbReference type="CDD" id="cd00130">
    <property type="entry name" value="PAS"/>
    <property type="match status" value="1"/>
</dbReference>
<dbReference type="Gene3D" id="6.10.340.10">
    <property type="match status" value="1"/>
</dbReference>
<dbReference type="SMART" id="SM00091">
    <property type="entry name" value="PAS"/>
    <property type="match status" value="1"/>
</dbReference>
<keyword evidence="6" id="KW-0597">Phosphoprotein</keyword>
<dbReference type="PROSITE" id="PS50112">
    <property type="entry name" value="PAS"/>
    <property type="match status" value="1"/>
</dbReference>
<dbReference type="KEGG" id="pseg:D3H65_25920"/>
<dbReference type="InterPro" id="IPR003594">
    <property type="entry name" value="HATPase_dom"/>
</dbReference>
<evidence type="ECO:0000256" key="5">
    <source>
        <dbReference type="ARBA" id="ARBA00022475"/>
    </source>
</evidence>
<dbReference type="InterPro" id="IPR003660">
    <property type="entry name" value="HAMP_dom"/>
</dbReference>
<dbReference type="Gene3D" id="1.10.287.130">
    <property type="match status" value="1"/>
</dbReference>
<dbReference type="SMART" id="SM00387">
    <property type="entry name" value="HATPase_c"/>
    <property type="match status" value="1"/>
</dbReference>
<evidence type="ECO:0000256" key="2">
    <source>
        <dbReference type="ARBA" id="ARBA00004141"/>
    </source>
</evidence>
<dbReference type="SUPFAM" id="SSF55785">
    <property type="entry name" value="PYP-like sensor domain (PAS domain)"/>
    <property type="match status" value="1"/>
</dbReference>
<evidence type="ECO:0000256" key="1">
    <source>
        <dbReference type="ARBA" id="ARBA00000085"/>
    </source>
</evidence>
<dbReference type="InterPro" id="IPR004358">
    <property type="entry name" value="Sig_transdc_His_kin-like_C"/>
</dbReference>